<gene>
    <name evidence="1" type="ORF">AB1300_20665</name>
</gene>
<keyword evidence="2" id="KW-1185">Reference proteome</keyword>
<evidence type="ECO:0000313" key="2">
    <source>
        <dbReference type="Proteomes" id="UP001558534"/>
    </source>
</evidence>
<dbReference type="EMBL" id="JBFRHK010000016">
    <property type="protein sequence ID" value="MEX3747529.1"/>
    <property type="molecule type" value="Genomic_DNA"/>
</dbReference>
<comment type="caution">
    <text evidence="1">The sequence shown here is derived from an EMBL/GenBank/DDBJ whole genome shotgun (WGS) entry which is preliminary data.</text>
</comment>
<organism evidence="1 2">
    <name type="scientific">Lysinibacillus xylanilyticus</name>
    <dbReference type="NCBI Taxonomy" id="582475"/>
    <lineage>
        <taxon>Bacteria</taxon>
        <taxon>Bacillati</taxon>
        <taxon>Bacillota</taxon>
        <taxon>Bacilli</taxon>
        <taxon>Bacillales</taxon>
        <taxon>Bacillaceae</taxon>
        <taxon>Lysinibacillus</taxon>
    </lineage>
</organism>
<proteinExistence type="predicted"/>
<evidence type="ECO:0000313" key="1">
    <source>
        <dbReference type="EMBL" id="MEX3747529.1"/>
    </source>
</evidence>
<protein>
    <submittedName>
        <fullName evidence="1">Uncharacterized protein</fullName>
    </submittedName>
</protein>
<dbReference type="RefSeq" id="WP_368638063.1">
    <property type="nucleotide sequence ID" value="NZ_JBFRHK010000016.1"/>
</dbReference>
<name>A0ABV3W2W9_9BACI</name>
<accession>A0ABV3W2W9</accession>
<sequence length="65" mass="7290">MSRKALKIFTALTMMLGVVLGSMERSFAQDLQEQEIFETDLDIRSNTCTIYGVYVSGACFIITEC</sequence>
<reference evidence="1 2" key="1">
    <citation type="submission" date="2024-07" db="EMBL/GenBank/DDBJ databases">
        <title>Characterization of a bacterium isolated from hydrolysated instant sea cucumber by whole-genome sequencing and metabolomics.</title>
        <authorList>
            <person name="Luo X."/>
            <person name="Zhang Z."/>
            <person name="Zheng Z."/>
            <person name="Zhang W."/>
            <person name="Ming T."/>
            <person name="Jiao L."/>
            <person name="Su X."/>
            <person name="Kong F."/>
            <person name="Xu J."/>
        </authorList>
    </citation>
    <scope>NUCLEOTIDE SEQUENCE [LARGE SCALE GENOMIC DNA]</scope>
    <source>
        <strain evidence="1 2">XL-2024</strain>
    </source>
</reference>
<dbReference type="Proteomes" id="UP001558534">
    <property type="component" value="Unassembled WGS sequence"/>
</dbReference>